<evidence type="ECO:0000313" key="5">
    <source>
        <dbReference type="Proteomes" id="UP000199602"/>
    </source>
</evidence>
<dbReference type="InterPro" id="IPR001623">
    <property type="entry name" value="DnaJ_domain"/>
</dbReference>
<dbReference type="Gene3D" id="2.60.260.20">
    <property type="entry name" value="Urease metallochaperone UreE, N-terminal domain"/>
    <property type="match status" value="1"/>
</dbReference>
<dbReference type="GO" id="GO:0005737">
    <property type="term" value="C:cytoplasm"/>
    <property type="evidence" value="ECO:0007669"/>
    <property type="project" value="TreeGrafter"/>
</dbReference>
<dbReference type="SUPFAM" id="SSF46565">
    <property type="entry name" value="Chaperone J-domain"/>
    <property type="match status" value="1"/>
</dbReference>
<feature type="domain" description="J" evidence="3">
    <location>
        <begin position="6"/>
        <end position="63"/>
    </location>
</feature>
<dbReference type="InterPro" id="IPR036869">
    <property type="entry name" value="J_dom_sf"/>
</dbReference>
<dbReference type="PANTHER" id="PTHR43096">
    <property type="entry name" value="DNAJ HOMOLOG 1, MITOCHONDRIAL-RELATED"/>
    <property type="match status" value="1"/>
</dbReference>
<dbReference type="CDD" id="cd06257">
    <property type="entry name" value="DnaJ"/>
    <property type="match status" value="1"/>
</dbReference>
<sequence length="228" mass="26462">MKDIAHYFTILQLKPDASLQDVKAAYRRLAFKYHPDLNPSNPKATLKFQEINQAYVYLKNYLKHKPSSPHKQKQSTSPKKSPKQTANKTEFKNASSGRQTFNKSQEEILKEILEDPFARKVFEDIFAQAQTQKTSPTKSLAYFKEIIKSWWINQLNHEQTIYLAPSQIKAGTKIKITINQKFSSKTQVEITIPLNYKIGQPIRLKKLGRKFGPWQGDLYLKIYPKNSN</sequence>
<dbReference type="PRINTS" id="PR00625">
    <property type="entry name" value="JDOMAIN"/>
</dbReference>
<name>A0A1H0DI98_9BACT</name>
<organism evidence="4 5">
    <name type="scientific">Desulfonauticus submarinus</name>
    <dbReference type="NCBI Taxonomy" id="206665"/>
    <lineage>
        <taxon>Bacteria</taxon>
        <taxon>Pseudomonadati</taxon>
        <taxon>Thermodesulfobacteriota</taxon>
        <taxon>Desulfovibrionia</taxon>
        <taxon>Desulfovibrionales</taxon>
        <taxon>Desulfonauticaceae</taxon>
        <taxon>Desulfonauticus</taxon>
    </lineage>
</organism>
<dbReference type="OrthoDB" id="9779622at2"/>
<dbReference type="GO" id="GO:0042026">
    <property type="term" value="P:protein refolding"/>
    <property type="evidence" value="ECO:0007669"/>
    <property type="project" value="TreeGrafter"/>
</dbReference>
<feature type="compositionally biased region" description="Low complexity" evidence="2">
    <location>
        <begin position="74"/>
        <end position="85"/>
    </location>
</feature>
<evidence type="ECO:0000259" key="3">
    <source>
        <dbReference type="PROSITE" id="PS50076"/>
    </source>
</evidence>
<evidence type="ECO:0000256" key="2">
    <source>
        <dbReference type="SAM" id="MobiDB-lite"/>
    </source>
</evidence>
<feature type="compositionally biased region" description="Polar residues" evidence="2">
    <location>
        <begin position="86"/>
        <end position="101"/>
    </location>
</feature>
<dbReference type="Pfam" id="PF00226">
    <property type="entry name" value="DnaJ"/>
    <property type="match status" value="1"/>
</dbReference>
<reference evidence="4 5" key="1">
    <citation type="submission" date="2016-10" db="EMBL/GenBank/DDBJ databases">
        <authorList>
            <person name="de Groot N.N."/>
        </authorList>
    </citation>
    <scope>NUCLEOTIDE SEQUENCE [LARGE SCALE GENOMIC DNA]</scope>
    <source>
        <strain evidence="4 5">DSM 15269</strain>
    </source>
</reference>
<evidence type="ECO:0000256" key="1">
    <source>
        <dbReference type="ARBA" id="ARBA00023186"/>
    </source>
</evidence>
<dbReference type="Gene3D" id="1.10.287.110">
    <property type="entry name" value="DnaJ domain"/>
    <property type="match status" value="1"/>
</dbReference>
<dbReference type="PROSITE" id="PS50076">
    <property type="entry name" value="DNAJ_2"/>
    <property type="match status" value="1"/>
</dbReference>
<dbReference type="EMBL" id="FNIN01000005">
    <property type="protein sequence ID" value="SDN69824.1"/>
    <property type="molecule type" value="Genomic_DNA"/>
</dbReference>
<dbReference type="Proteomes" id="UP000199602">
    <property type="component" value="Unassembled WGS sequence"/>
</dbReference>
<dbReference type="AlphaFoldDB" id="A0A1H0DI98"/>
<dbReference type="PANTHER" id="PTHR43096:SF52">
    <property type="entry name" value="DNAJ HOMOLOG 1, MITOCHONDRIAL-RELATED"/>
    <property type="match status" value="1"/>
</dbReference>
<dbReference type="STRING" id="206665.SAMN04488516_10530"/>
<protein>
    <submittedName>
        <fullName evidence="4">Molecular chaperone DnaJ</fullName>
    </submittedName>
</protein>
<proteinExistence type="predicted"/>
<keyword evidence="1" id="KW-0143">Chaperone</keyword>
<dbReference type="GO" id="GO:0051082">
    <property type="term" value="F:unfolded protein binding"/>
    <property type="evidence" value="ECO:0007669"/>
    <property type="project" value="TreeGrafter"/>
</dbReference>
<gene>
    <name evidence="4" type="ORF">SAMN04488516_10530</name>
</gene>
<keyword evidence="5" id="KW-1185">Reference proteome</keyword>
<evidence type="ECO:0000313" key="4">
    <source>
        <dbReference type="EMBL" id="SDN69824.1"/>
    </source>
</evidence>
<feature type="region of interest" description="Disordered" evidence="2">
    <location>
        <begin position="65"/>
        <end position="101"/>
    </location>
</feature>
<dbReference type="RefSeq" id="WP_092065002.1">
    <property type="nucleotide sequence ID" value="NZ_FNIN01000005.1"/>
</dbReference>
<accession>A0A1H0DI98</accession>
<dbReference type="SMART" id="SM00271">
    <property type="entry name" value="DnaJ"/>
    <property type="match status" value="1"/>
</dbReference>